<dbReference type="PROSITE" id="PS51918">
    <property type="entry name" value="RADICAL_SAM"/>
    <property type="match status" value="1"/>
</dbReference>
<dbReference type="EMBL" id="ATBP01000137">
    <property type="protein sequence ID" value="ETR72541.1"/>
    <property type="molecule type" value="Genomic_DNA"/>
</dbReference>
<evidence type="ECO:0000313" key="3">
    <source>
        <dbReference type="Proteomes" id="UP000189670"/>
    </source>
</evidence>
<dbReference type="InterPro" id="IPR045784">
    <property type="entry name" value="Radical_SAM_N2"/>
</dbReference>
<dbReference type="PANTHER" id="PTHR42731">
    <property type="entry name" value="SLL1084 PROTEIN"/>
    <property type="match status" value="1"/>
</dbReference>
<dbReference type="Pfam" id="PF19864">
    <property type="entry name" value="Radical_SAM_N2"/>
    <property type="match status" value="1"/>
</dbReference>
<organism evidence="2 3">
    <name type="scientific">Candidatus Magnetoglobus multicellularis str. Araruama</name>
    <dbReference type="NCBI Taxonomy" id="890399"/>
    <lineage>
        <taxon>Bacteria</taxon>
        <taxon>Pseudomonadati</taxon>
        <taxon>Thermodesulfobacteriota</taxon>
        <taxon>Desulfobacteria</taxon>
        <taxon>Desulfobacterales</taxon>
        <taxon>Desulfobacteraceae</taxon>
        <taxon>Candidatus Magnetoglobus</taxon>
    </lineage>
</organism>
<protein>
    <submittedName>
        <fullName evidence="2">Radical SAM domain containing protein</fullName>
    </submittedName>
</protein>
<accession>A0A1V1PCG8</accession>
<dbReference type="SUPFAM" id="SSF102114">
    <property type="entry name" value="Radical SAM enzymes"/>
    <property type="match status" value="1"/>
</dbReference>
<dbReference type="GO" id="GO:0051536">
    <property type="term" value="F:iron-sulfur cluster binding"/>
    <property type="evidence" value="ECO:0007669"/>
    <property type="project" value="InterPro"/>
</dbReference>
<feature type="domain" description="Radical SAM core" evidence="1">
    <location>
        <begin position="212"/>
        <end position="450"/>
    </location>
</feature>
<name>A0A1V1PCG8_9BACT</name>
<evidence type="ECO:0000259" key="1">
    <source>
        <dbReference type="PROSITE" id="PS51918"/>
    </source>
</evidence>
<sequence>MRNFRKKLLDQETGTVVKKWHQKISIALVFPNTYTVGMSNLGFQTIYRLLNVPDHVVCERVFVDKNSLPHDCISIESGRPLIDFNIIAFSLFIENDYINVIHALNLAGINIKAQNRHHSDPLVMAGGVISFLNPEPVAPFIDAFYIGEAEHVLPQIFEQIDLTYTKAKILDFIESWVGIYIPARHQSHSIVRQYISDITSFQTCSSVITPNATFSDTYLIEVSRGCPHGCRYCGAGYVYRPPRFRNFDQLSESVHRARQVTQKVAFLGAAVSDLPFLDSLCEHVYKTDMTMALSSFRADAMSDQWLSLAVSAGIKTMTIAPDTGSERLRRVVNKGMNEPDILSCVEKLVSSGIMNIRVYLMIGLPTETWDDMVLTVEFCKKMQSVFVDASRSNKKIGRMTINLNCFIPKASTPFQWAGIETVGRLKKKISYLKKHLQRLPNINFQVDSPRKAHIQGVLSLGDQQLHHLIEKAYVLNGNWSQAMKGFDLNYLTGPRQPNETLPWDFIDKGVKKEFLVKEYQSALNGETSIGCFSECRRCGVC</sequence>
<dbReference type="CDD" id="cd01335">
    <property type="entry name" value="Radical_SAM"/>
    <property type="match status" value="1"/>
</dbReference>
<dbReference type="Gene3D" id="3.80.30.20">
    <property type="entry name" value="tm_1862 like domain"/>
    <property type="match status" value="1"/>
</dbReference>
<dbReference type="InterPro" id="IPR058240">
    <property type="entry name" value="rSAM_sf"/>
</dbReference>
<dbReference type="Proteomes" id="UP000189670">
    <property type="component" value="Unassembled WGS sequence"/>
</dbReference>
<dbReference type="CDD" id="cd02065">
    <property type="entry name" value="B12-binding_like"/>
    <property type="match status" value="1"/>
</dbReference>
<dbReference type="AlphaFoldDB" id="A0A1V1PCG8"/>
<dbReference type="GO" id="GO:0003824">
    <property type="term" value="F:catalytic activity"/>
    <property type="evidence" value="ECO:0007669"/>
    <property type="project" value="InterPro"/>
</dbReference>
<dbReference type="SFLD" id="SFLDG01082">
    <property type="entry name" value="B12-binding_domain_containing"/>
    <property type="match status" value="1"/>
</dbReference>
<reference evidence="3" key="1">
    <citation type="submission" date="2012-11" db="EMBL/GenBank/DDBJ databases">
        <authorList>
            <person name="Lucero-Rivera Y.E."/>
            <person name="Tovar-Ramirez D."/>
        </authorList>
    </citation>
    <scope>NUCLEOTIDE SEQUENCE [LARGE SCALE GENOMIC DNA]</scope>
    <source>
        <strain evidence="3">Araruama</strain>
    </source>
</reference>
<dbReference type="PANTHER" id="PTHR42731:SF5">
    <property type="entry name" value="RADICAL SAM DOMAIN PROTEIN"/>
    <property type="match status" value="1"/>
</dbReference>
<proteinExistence type="predicted"/>
<dbReference type="InterPro" id="IPR007197">
    <property type="entry name" value="rSAM"/>
</dbReference>
<comment type="caution">
    <text evidence="2">The sequence shown here is derived from an EMBL/GenBank/DDBJ whole genome shotgun (WGS) entry which is preliminary data.</text>
</comment>
<dbReference type="SMART" id="SM00729">
    <property type="entry name" value="Elp3"/>
    <property type="match status" value="1"/>
</dbReference>
<dbReference type="InterPro" id="IPR006638">
    <property type="entry name" value="Elp3/MiaA/NifB-like_rSAM"/>
</dbReference>
<dbReference type="SFLD" id="SFLDS00029">
    <property type="entry name" value="Radical_SAM"/>
    <property type="match status" value="1"/>
</dbReference>
<gene>
    <name evidence="2" type="ORF">OMM_01630</name>
</gene>
<dbReference type="InterPro" id="IPR023404">
    <property type="entry name" value="rSAM_horseshoe"/>
</dbReference>
<dbReference type="Pfam" id="PF04055">
    <property type="entry name" value="Radical_SAM"/>
    <property type="match status" value="1"/>
</dbReference>
<evidence type="ECO:0000313" key="2">
    <source>
        <dbReference type="EMBL" id="ETR72541.1"/>
    </source>
</evidence>